<evidence type="ECO:0000313" key="3">
    <source>
        <dbReference type="Proteomes" id="UP000295703"/>
    </source>
</evidence>
<proteinExistence type="predicted"/>
<protein>
    <submittedName>
        <fullName evidence="2">Uncharacterized protein</fullName>
    </submittedName>
</protein>
<name>A0A4R8QJN2_COLTR</name>
<dbReference type="EMBL" id="RYZW01000183">
    <property type="protein sequence ID" value="TDZ39137.1"/>
    <property type="molecule type" value="Genomic_DNA"/>
</dbReference>
<organism evidence="2 3">
    <name type="scientific">Colletotrichum trifolii</name>
    <dbReference type="NCBI Taxonomy" id="5466"/>
    <lineage>
        <taxon>Eukaryota</taxon>
        <taxon>Fungi</taxon>
        <taxon>Dikarya</taxon>
        <taxon>Ascomycota</taxon>
        <taxon>Pezizomycotina</taxon>
        <taxon>Sordariomycetes</taxon>
        <taxon>Hypocreomycetidae</taxon>
        <taxon>Glomerellales</taxon>
        <taxon>Glomerellaceae</taxon>
        <taxon>Colletotrichum</taxon>
        <taxon>Colletotrichum orbiculare species complex</taxon>
    </lineage>
</organism>
<sequence>MEAITGRHDFRAWYMNADTPVPVYCPQSQTYTTSGSYATCCASSSCQMVTECRDNTLYSDGGTGRYCGTRNGDTCATVSVFYTSPSGLPIISHIHCHLQGRSNTMYRNLVAATDQSSMPNRLTYFRRKLTESTRSSNKSIGTAHHIAARNPGANGVHDVGSS</sequence>
<dbReference type="AlphaFoldDB" id="A0A4R8QJN2"/>
<keyword evidence="3" id="KW-1185">Reference proteome</keyword>
<feature type="region of interest" description="Disordered" evidence="1">
    <location>
        <begin position="133"/>
        <end position="162"/>
    </location>
</feature>
<evidence type="ECO:0000313" key="2">
    <source>
        <dbReference type="EMBL" id="TDZ39137.1"/>
    </source>
</evidence>
<gene>
    <name evidence="2" type="ORF">CTRI78_v010668</name>
</gene>
<accession>A0A4R8QJN2</accession>
<evidence type="ECO:0000256" key="1">
    <source>
        <dbReference type="SAM" id="MobiDB-lite"/>
    </source>
</evidence>
<reference evidence="2 3" key="1">
    <citation type="submission" date="2018-12" db="EMBL/GenBank/DDBJ databases">
        <title>Genome sequence and assembly of Colletotrichum trifolii.</title>
        <authorList>
            <person name="Gan P."/>
            <person name="Shirasu K."/>
        </authorList>
    </citation>
    <scope>NUCLEOTIDE SEQUENCE [LARGE SCALE GENOMIC DNA]</scope>
    <source>
        <strain evidence="2 3">543-2</strain>
    </source>
</reference>
<dbReference type="STRING" id="5466.A0A4R8QJN2"/>
<comment type="caution">
    <text evidence="2">The sequence shown here is derived from an EMBL/GenBank/DDBJ whole genome shotgun (WGS) entry which is preliminary data.</text>
</comment>
<dbReference type="Proteomes" id="UP000295703">
    <property type="component" value="Unassembled WGS sequence"/>
</dbReference>